<name>A0A1C3W7J8_9HYPH</name>
<evidence type="ECO:0000313" key="1">
    <source>
        <dbReference type="EMBL" id="SCB35846.1"/>
    </source>
</evidence>
<organism evidence="1 2">
    <name type="scientific">Rhizobium miluonense</name>
    <dbReference type="NCBI Taxonomy" id="411945"/>
    <lineage>
        <taxon>Bacteria</taxon>
        <taxon>Pseudomonadati</taxon>
        <taxon>Pseudomonadota</taxon>
        <taxon>Alphaproteobacteria</taxon>
        <taxon>Hyphomicrobiales</taxon>
        <taxon>Rhizobiaceae</taxon>
        <taxon>Rhizobium/Agrobacterium group</taxon>
        <taxon>Rhizobium</taxon>
    </lineage>
</organism>
<dbReference type="OrthoDB" id="7774747at2"/>
<dbReference type="InterPro" id="IPR036046">
    <property type="entry name" value="Acylphosphatase-like_dom_sf"/>
</dbReference>
<sequence length="94" mass="10896">MQLQQGEFRERMTILGNVNSASFVPWIRRHANKLGLSQTFFYSDTDRIELEVTGPMELIDMLEMACSLGPIDVWVEEIQRRIMDGPESSHLRNL</sequence>
<reference evidence="2" key="1">
    <citation type="submission" date="2016-08" db="EMBL/GenBank/DDBJ databases">
        <authorList>
            <person name="Varghese N."/>
            <person name="Submissions Spin"/>
        </authorList>
    </citation>
    <scope>NUCLEOTIDE SEQUENCE [LARGE SCALE GENOMIC DNA]</scope>
    <source>
        <strain evidence="2">HAMBI 2971</strain>
    </source>
</reference>
<dbReference type="SUPFAM" id="SSF54975">
    <property type="entry name" value="Acylphosphatase/BLUF domain-like"/>
    <property type="match status" value="1"/>
</dbReference>
<proteinExistence type="predicted"/>
<dbReference type="AlphaFoldDB" id="A0A1C3W7J8"/>
<gene>
    <name evidence="1" type="ORF">GA0061102_102421</name>
</gene>
<dbReference type="RefSeq" id="WP_092852061.1">
    <property type="nucleotide sequence ID" value="NZ_FMAH01000024.1"/>
</dbReference>
<dbReference type="EMBL" id="FMAH01000024">
    <property type="protein sequence ID" value="SCB35846.1"/>
    <property type="molecule type" value="Genomic_DNA"/>
</dbReference>
<dbReference type="Proteomes" id="UP000199435">
    <property type="component" value="Unassembled WGS sequence"/>
</dbReference>
<dbReference type="STRING" id="411945.GA0061102_102421"/>
<dbReference type="Gene3D" id="3.30.70.100">
    <property type="match status" value="1"/>
</dbReference>
<accession>A0A1C3W7J8</accession>
<keyword evidence="2" id="KW-1185">Reference proteome</keyword>
<protein>
    <submittedName>
        <fullName evidence="1">Acylphosphatase</fullName>
    </submittedName>
</protein>
<evidence type="ECO:0000313" key="2">
    <source>
        <dbReference type="Proteomes" id="UP000199435"/>
    </source>
</evidence>